<proteinExistence type="inferred from homology"/>
<reference evidence="6 7" key="1">
    <citation type="submission" date="2022-09" db="EMBL/GenBank/DDBJ databases">
        <authorList>
            <person name="Han X.L."/>
            <person name="Wang Q."/>
            <person name="Lu T."/>
        </authorList>
    </citation>
    <scope>NUCLEOTIDE SEQUENCE [LARGE SCALE GENOMIC DNA]</scope>
    <source>
        <strain evidence="6 7">WQ 127069</strain>
    </source>
</reference>
<evidence type="ECO:0000313" key="7">
    <source>
        <dbReference type="Proteomes" id="UP001652445"/>
    </source>
</evidence>
<dbReference type="PANTHER" id="PTHR43776">
    <property type="entry name" value="TRANSPORT ATP-BINDING PROTEIN"/>
    <property type="match status" value="1"/>
</dbReference>
<dbReference type="RefSeq" id="WP_262684431.1">
    <property type="nucleotide sequence ID" value="NZ_JAOQIO010000038.1"/>
</dbReference>
<dbReference type="CDD" id="cd03257">
    <property type="entry name" value="ABC_NikE_OppD_transporters"/>
    <property type="match status" value="1"/>
</dbReference>
<name>A0ABT2UGV9_9BACL</name>
<dbReference type="Proteomes" id="UP001652445">
    <property type="component" value="Unassembled WGS sequence"/>
</dbReference>
<evidence type="ECO:0000256" key="3">
    <source>
        <dbReference type="ARBA" id="ARBA00022741"/>
    </source>
</evidence>
<evidence type="ECO:0000256" key="4">
    <source>
        <dbReference type="ARBA" id="ARBA00022840"/>
    </source>
</evidence>
<comment type="caution">
    <text evidence="6">The sequence shown here is derived from an EMBL/GenBank/DDBJ whole genome shotgun (WGS) entry which is preliminary data.</text>
</comment>
<dbReference type="PANTHER" id="PTHR43776:SF7">
    <property type="entry name" value="D,D-DIPEPTIDE TRANSPORT ATP-BINDING PROTEIN DDPF-RELATED"/>
    <property type="match status" value="1"/>
</dbReference>
<accession>A0ABT2UGV9</accession>
<dbReference type="GO" id="GO:0005524">
    <property type="term" value="F:ATP binding"/>
    <property type="evidence" value="ECO:0007669"/>
    <property type="project" value="UniProtKB-KW"/>
</dbReference>
<dbReference type="SMART" id="SM00382">
    <property type="entry name" value="AAA"/>
    <property type="match status" value="1"/>
</dbReference>
<comment type="similarity">
    <text evidence="1">Belongs to the ABC transporter superfamily.</text>
</comment>
<dbReference type="InterPro" id="IPR003593">
    <property type="entry name" value="AAA+_ATPase"/>
</dbReference>
<evidence type="ECO:0000313" key="6">
    <source>
        <dbReference type="EMBL" id="MCU6793122.1"/>
    </source>
</evidence>
<dbReference type="EMBL" id="JAOQIO010000038">
    <property type="protein sequence ID" value="MCU6793122.1"/>
    <property type="molecule type" value="Genomic_DNA"/>
</dbReference>
<dbReference type="InterPro" id="IPR027417">
    <property type="entry name" value="P-loop_NTPase"/>
</dbReference>
<dbReference type="Gene3D" id="3.40.50.300">
    <property type="entry name" value="P-loop containing nucleotide triphosphate hydrolases"/>
    <property type="match status" value="1"/>
</dbReference>
<feature type="domain" description="ABC transporter" evidence="5">
    <location>
        <begin position="7"/>
        <end position="250"/>
    </location>
</feature>
<gene>
    <name evidence="6" type="ORF">OB236_13445</name>
</gene>
<evidence type="ECO:0000259" key="5">
    <source>
        <dbReference type="PROSITE" id="PS50893"/>
    </source>
</evidence>
<evidence type="ECO:0000256" key="1">
    <source>
        <dbReference type="ARBA" id="ARBA00005417"/>
    </source>
</evidence>
<protein>
    <submittedName>
        <fullName evidence="6">ATP-binding cassette domain-containing protein</fullName>
    </submittedName>
</protein>
<dbReference type="Pfam" id="PF00005">
    <property type="entry name" value="ABC_tran"/>
    <property type="match status" value="1"/>
</dbReference>
<dbReference type="InterPro" id="IPR003439">
    <property type="entry name" value="ABC_transporter-like_ATP-bd"/>
</dbReference>
<keyword evidence="2" id="KW-0813">Transport</keyword>
<organism evidence="6 7">
    <name type="scientific">Paenibacillus baimaensis</name>
    <dbReference type="NCBI Taxonomy" id="2982185"/>
    <lineage>
        <taxon>Bacteria</taxon>
        <taxon>Bacillati</taxon>
        <taxon>Bacillota</taxon>
        <taxon>Bacilli</taxon>
        <taxon>Bacillales</taxon>
        <taxon>Paenibacillaceae</taxon>
        <taxon>Paenibacillus</taxon>
    </lineage>
</organism>
<keyword evidence="4 6" id="KW-0067">ATP-binding</keyword>
<dbReference type="InterPro" id="IPR050319">
    <property type="entry name" value="ABC_transp_ATP-bind"/>
</dbReference>
<sequence>MLAAKHIQKQYIQRHWFGPPSVTEAVNKVTLELRAGETVGLVGESGSGKSTLARCMAMLEPITEGSLTWNDKDITQISFEESRALRRNIQLIFQDPVDALNPRLTIERILMEPLYHFAIGSLQDRKHQARQAIERVGLNRDHLSRYPTELSRGQCQRVNIARALMIDPQILICDEIISALDVSTGAQIIRLLLDLQQQFGYGYLFISHDLARVMQVSHRIAVMYKGEIVETRASSGFHLEAEHPYTLSLLAAVPKLRSSAF</sequence>
<dbReference type="PROSITE" id="PS50893">
    <property type="entry name" value="ABC_TRANSPORTER_2"/>
    <property type="match status" value="1"/>
</dbReference>
<keyword evidence="3" id="KW-0547">Nucleotide-binding</keyword>
<dbReference type="SUPFAM" id="SSF52540">
    <property type="entry name" value="P-loop containing nucleoside triphosphate hydrolases"/>
    <property type="match status" value="1"/>
</dbReference>
<keyword evidence="7" id="KW-1185">Reference proteome</keyword>
<evidence type="ECO:0000256" key="2">
    <source>
        <dbReference type="ARBA" id="ARBA00022448"/>
    </source>
</evidence>